<dbReference type="Proteomes" id="UP000248745">
    <property type="component" value="Unassembled WGS sequence"/>
</dbReference>
<sequence length="165" mass="18434">MKTHYAFLFILLLSCNRANLNCERTVVEETTSKNYVDSFHNALLSRVEFDTVGVEQAPVRIAGYHLVQKKGTHYKSVALTYKNISAKKIEAIRFKWYGTDSTGAPVEMGYAATGIGGSFDDEPLEAGKERTATWGVLTNKLDTITKAWPTEVVFEDGSKWESKTN</sequence>
<gene>
    <name evidence="1" type="ORF">DN068_16670</name>
</gene>
<dbReference type="EMBL" id="QKTW01000022">
    <property type="protein sequence ID" value="PZF71702.1"/>
    <property type="molecule type" value="Genomic_DNA"/>
</dbReference>
<name>A0A2W2ADM8_9BACT</name>
<reference evidence="1 2" key="1">
    <citation type="submission" date="2018-06" db="EMBL/GenBank/DDBJ databases">
        <title>Mucibacter soli gen. nov., sp. nov., a new member of the family Chitinophagaceae producing mucin.</title>
        <authorList>
            <person name="Kim M.-K."/>
            <person name="Park S."/>
            <person name="Kim T.-S."/>
            <person name="Joung Y."/>
            <person name="Han J.-H."/>
            <person name="Kim S.B."/>
        </authorList>
    </citation>
    <scope>NUCLEOTIDE SEQUENCE [LARGE SCALE GENOMIC DNA]</scope>
    <source>
        <strain evidence="1 2">R1-15</strain>
    </source>
</reference>
<organism evidence="1 2">
    <name type="scientific">Taibaiella soli</name>
    <dbReference type="NCBI Taxonomy" id="1649169"/>
    <lineage>
        <taxon>Bacteria</taxon>
        <taxon>Pseudomonadati</taxon>
        <taxon>Bacteroidota</taxon>
        <taxon>Chitinophagia</taxon>
        <taxon>Chitinophagales</taxon>
        <taxon>Chitinophagaceae</taxon>
        <taxon>Taibaiella</taxon>
    </lineage>
</organism>
<comment type="caution">
    <text evidence="1">The sequence shown here is derived from an EMBL/GenBank/DDBJ whole genome shotgun (WGS) entry which is preliminary data.</text>
</comment>
<protein>
    <submittedName>
        <fullName evidence="1">Uncharacterized protein</fullName>
    </submittedName>
</protein>
<dbReference type="PROSITE" id="PS51257">
    <property type="entry name" value="PROKAR_LIPOPROTEIN"/>
    <property type="match status" value="1"/>
</dbReference>
<keyword evidence="2" id="KW-1185">Reference proteome</keyword>
<evidence type="ECO:0000313" key="1">
    <source>
        <dbReference type="EMBL" id="PZF71702.1"/>
    </source>
</evidence>
<dbReference type="AlphaFoldDB" id="A0A2W2ADM8"/>
<proteinExistence type="predicted"/>
<dbReference type="RefSeq" id="WP_111000076.1">
    <property type="nucleotide sequence ID" value="NZ_QKTW01000022.1"/>
</dbReference>
<evidence type="ECO:0000313" key="2">
    <source>
        <dbReference type="Proteomes" id="UP000248745"/>
    </source>
</evidence>
<dbReference type="OrthoDB" id="794301at2"/>
<accession>A0A2W2ADM8</accession>